<comment type="similarity">
    <text evidence="3 19">Belongs to the glycosyltransferase 83 family.</text>
</comment>
<dbReference type="NCBIfam" id="NF009784">
    <property type="entry name" value="PRK13279.1"/>
    <property type="match status" value="1"/>
</dbReference>
<dbReference type="EMBL" id="CP025003">
    <property type="protein sequence ID" value="ATZ96492.1"/>
    <property type="molecule type" value="Genomic_DNA"/>
</dbReference>
<evidence type="ECO:0000256" key="12">
    <source>
        <dbReference type="ARBA" id="ARBA00022692"/>
    </source>
</evidence>
<evidence type="ECO:0000259" key="20">
    <source>
        <dbReference type="Pfam" id="PF02366"/>
    </source>
</evidence>
<keyword evidence="22" id="KW-1185">Reference proteome</keyword>
<protein>
    <recommendedName>
        <fullName evidence="5 19">Undecaprenyl phosphate-alpha-4-amino-4-deoxy-L-arabinose arabinosyl transferase</fullName>
        <ecNumber evidence="4 19">2.4.2.43</ecNumber>
    </recommendedName>
    <alternativeName>
        <fullName evidence="19">4-amino-4-deoxy-L-arabinose lipid A transferase</fullName>
    </alternativeName>
    <alternativeName>
        <fullName evidence="19">Lipid IV(A) 4-amino-4-deoxy-L-arabinosyltransferase</fullName>
    </alternativeName>
    <alternativeName>
        <fullName evidence="19">Undecaprenyl phosphate-alpha-L-Ara4N transferase</fullName>
    </alternativeName>
</protein>
<evidence type="ECO:0000256" key="14">
    <source>
        <dbReference type="ARBA" id="ARBA00022989"/>
    </source>
</evidence>
<evidence type="ECO:0000313" key="21">
    <source>
        <dbReference type="EMBL" id="ATZ96492.1"/>
    </source>
</evidence>
<feature type="transmembrane region" description="Helical" evidence="19">
    <location>
        <begin position="81"/>
        <end position="101"/>
    </location>
</feature>
<keyword evidence="9 19" id="KW-0441">Lipid A biosynthesis</keyword>
<keyword evidence="10 19" id="KW-0328">Glycosyltransferase</keyword>
<dbReference type="UniPathway" id="UPA00037"/>
<feature type="transmembrane region" description="Helical" evidence="19">
    <location>
        <begin position="381"/>
        <end position="401"/>
    </location>
</feature>
<feature type="transmembrane region" description="Helical" evidence="19">
    <location>
        <begin position="204"/>
        <end position="227"/>
    </location>
</feature>
<dbReference type="RefSeq" id="WP_100850368.1">
    <property type="nucleotide sequence ID" value="NZ_BMJF01000013.1"/>
</dbReference>
<keyword evidence="16 19" id="KW-0472">Membrane</keyword>
<feature type="transmembrane region" description="Helical" evidence="19">
    <location>
        <begin position="346"/>
        <end position="369"/>
    </location>
</feature>
<evidence type="ECO:0000256" key="18">
    <source>
        <dbReference type="ARBA" id="ARBA00034054"/>
    </source>
</evidence>
<keyword evidence="11 19" id="KW-0808">Transferase</keyword>
<feature type="transmembrane region" description="Helical" evidence="19">
    <location>
        <begin position="292"/>
        <end position="310"/>
    </location>
</feature>
<dbReference type="PANTHER" id="PTHR33908">
    <property type="entry name" value="MANNOSYLTRANSFERASE YKCB-RELATED"/>
    <property type="match status" value="1"/>
</dbReference>
<dbReference type="GO" id="GO:0000030">
    <property type="term" value="F:mannosyltransferase activity"/>
    <property type="evidence" value="ECO:0007669"/>
    <property type="project" value="InterPro"/>
</dbReference>
<sequence>MKYARQTTLWLVLLLLYYFIPLNGRLLWQPDETRYAEISREMLAGGNWITPHFLGIRYFEKPIAGYWVNNIGQWLLGDNNAGVRAGSVFSILLTAALIYWLTQRLWQQRRTSLLAAAIYLSCLLVYGIGTYAVLDPIVTLWLAAAMCSFWGAAQATTRSSKIGGYLLLGVVCGMGFMTKGFLALAVPVIAVLPWVTLERRWKEVLLYGPLAIVSAVAVSLPWALAVARQEPDFWHYFFWVEHIQRFADSANAQHKAPFWYYLPVLIAGVLPWLALLPSSLLQSWRERRQENGAFYLLGWVVMPFLFFSIAKGKLPTYILPCFAPLAILMARRATTLLSPRLLTLNGWINLAFGLLCALIVVLVLAPWGLSHRPLYQPQETVKVALGVVAFLFWGLVGWWTLRHSAARWHWAAVCPLGIALLIGMAIPQRVMESKHPQWFLRTTEVESHLSQSRYILANSVGVASAVAWEQKRGDILMYDNQGELEYGLSYPDSASRMVPASEFADWLAAHRREGNVSLVLIFSSATDPITGVPPADYTDRRGRVALLWYRQQ</sequence>
<feature type="transmembrane region" description="Helical" evidence="19">
    <location>
        <begin position="165"/>
        <end position="192"/>
    </location>
</feature>
<dbReference type="Pfam" id="PF02366">
    <property type="entry name" value="PMT"/>
    <property type="match status" value="1"/>
</dbReference>
<evidence type="ECO:0000256" key="7">
    <source>
        <dbReference type="ARBA" id="ARBA00022516"/>
    </source>
</evidence>
<evidence type="ECO:0000256" key="17">
    <source>
        <dbReference type="ARBA" id="ARBA00025446"/>
    </source>
</evidence>
<keyword evidence="12 19" id="KW-0812">Transmembrane</keyword>
<evidence type="ECO:0000256" key="13">
    <source>
        <dbReference type="ARBA" id="ARBA00022985"/>
    </source>
</evidence>
<feature type="transmembrane region" description="Helical" evidence="19">
    <location>
        <begin position="407"/>
        <end position="426"/>
    </location>
</feature>
<evidence type="ECO:0000256" key="1">
    <source>
        <dbReference type="ARBA" id="ARBA00004429"/>
    </source>
</evidence>
<dbReference type="HAMAP" id="MF_01165">
    <property type="entry name" value="ArnT_transfer"/>
    <property type="match status" value="1"/>
</dbReference>
<dbReference type="GO" id="GO:0009245">
    <property type="term" value="P:lipid A biosynthetic process"/>
    <property type="evidence" value="ECO:0007669"/>
    <property type="project" value="UniProtKB-UniRule"/>
</dbReference>
<feature type="transmembrane region" description="Helical" evidence="19">
    <location>
        <begin position="258"/>
        <end position="280"/>
    </location>
</feature>
<proteinExistence type="inferred from homology"/>
<name>A0A2K8QSV8_9GAMM</name>
<accession>A0A2K8QSV8</accession>
<dbReference type="GO" id="GO:0010041">
    <property type="term" value="P:response to iron(III) ion"/>
    <property type="evidence" value="ECO:0007669"/>
    <property type="project" value="TreeGrafter"/>
</dbReference>
<evidence type="ECO:0000256" key="16">
    <source>
        <dbReference type="ARBA" id="ARBA00023136"/>
    </source>
</evidence>
<comment type="pathway">
    <text evidence="2 19">Lipopolysaccharide metabolism; 4-amino-4-deoxy-beta-L-arabinose-lipid A biosynthesis.</text>
</comment>
<dbReference type="GO" id="GO:0006493">
    <property type="term" value="P:protein O-linked glycosylation"/>
    <property type="evidence" value="ECO:0007669"/>
    <property type="project" value="InterPro"/>
</dbReference>
<keyword evidence="6 19" id="KW-1003">Cell membrane</keyword>
<dbReference type="GO" id="GO:0005886">
    <property type="term" value="C:plasma membrane"/>
    <property type="evidence" value="ECO:0007669"/>
    <property type="project" value="UniProtKB-SubCell"/>
</dbReference>
<dbReference type="Proteomes" id="UP000231901">
    <property type="component" value="Chromosome"/>
</dbReference>
<dbReference type="KEGG" id="dfn:CVE23_22455"/>
<organism evidence="21 22">
    <name type="scientific">Dickeya fangzhongdai</name>
    <dbReference type="NCBI Taxonomy" id="1778540"/>
    <lineage>
        <taxon>Bacteria</taxon>
        <taxon>Pseudomonadati</taxon>
        <taxon>Pseudomonadota</taxon>
        <taxon>Gammaproteobacteria</taxon>
        <taxon>Enterobacterales</taxon>
        <taxon>Pectobacteriaceae</taxon>
        <taxon>Dickeya</taxon>
    </lineage>
</organism>
<feature type="transmembrane region" description="Helical" evidence="19">
    <location>
        <begin position="113"/>
        <end position="131"/>
    </location>
</feature>
<evidence type="ECO:0000256" key="6">
    <source>
        <dbReference type="ARBA" id="ARBA00022475"/>
    </source>
</evidence>
<comment type="function">
    <text evidence="17 19">Catalyzes the transfer of the L-Ara4N moiety of the glycolipid undecaprenyl phosphate-alpha-L-Ara4N to lipid A. The modified arabinose is attached to lipid A and is required for resistance to polymyxin and cationic antimicrobial peptides.</text>
</comment>
<dbReference type="EC" id="2.4.2.43" evidence="4 19"/>
<reference evidence="22" key="1">
    <citation type="journal article" date="2018" name="Genome Announc.">
        <title>Complete genome sequence of a Dickeya fangzhongdai type strain causing bleeding canker of pear tree trunks.</title>
        <authorList>
            <person name="Zhao Y."/>
            <person name="Tian Y."/>
            <person name="Li X."/>
            <person name="Hu B."/>
        </authorList>
    </citation>
    <scope>NUCLEOTIDE SEQUENCE [LARGE SCALE GENOMIC DNA]</scope>
    <source>
        <strain evidence="22">DSM 101947</strain>
    </source>
</reference>
<dbReference type="PANTHER" id="PTHR33908:SF3">
    <property type="entry name" value="UNDECAPRENYL PHOSPHATE-ALPHA-4-AMINO-4-DEOXY-L-ARABINOSE ARABINOSYL TRANSFERASE"/>
    <property type="match status" value="1"/>
</dbReference>
<keyword evidence="7 19" id="KW-0444">Lipid biosynthesis</keyword>
<dbReference type="InterPro" id="IPR050297">
    <property type="entry name" value="LipidA_mod_glycosyltrf_83"/>
</dbReference>
<evidence type="ECO:0000256" key="11">
    <source>
        <dbReference type="ARBA" id="ARBA00022679"/>
    </source>
</evidence>
<comment type="subcellular location">
    <subcellularLocation>
        <location evidence="1">Cell inner membrane</location>
        <topology evidence="1">Multi-pass membrane protein</topology>
    </subcellularLocation>
    <subcellularLocation>
        <location evidence="19">Cell membrane</location>
        <topology evidence="19">Multi-pass membrane protein</topology>
    </subcellularLocation>
</comment>
<dbReference type="GO" id="GO:0009103">
    <property type="term" value="P:lipopolysaccharide biosynthetic process"/>
    <property type="evidence" value="ECO:0007669"/>
    <property type="project" value="UniProtKB-KW"/>
</dbReference>
<feature type="transmembrane region" description="Helical" evidence="19">
    <location>
        <begin position="317"/>
        <end position="334"/>
    </location>
</feature>
<evidence type="ECO:0000256" key="3">
    <source>
        <dbReference type="ARBA" id="ARBA00010814"/>
    </source>
</evidence>
<keyword evidence="13 19" id="KW-0448">Lipopolysaccharide biosynthesis</keyword>
<evidence type="ECO:0000256" key="5">
    <source>
        <dbReference type="ARBA" id="ARBA00015532"/>
    </source>
</evidence>
<evidence type="ECO:0000256" key="8">
    <source>
        <dbReference type="ARBA" id="ARBA00022519"/>
    </source>
</evidence>
<evidence type="ECO:0000313" key="22">
    <source>
        <dbReference type="Proteomes" id="UP000231901"/>
    </source>
</evidence>
<dbReference type="AlphaFoldDB" id="A0A2K8QSV8"/>
<dbReference type="GeneID" id="66567085"/>
<comment type="catalytic activity">
    <reaction evidence="18 19">
        <text>4-amino-4-deoxy-alpha-L-arabinopyranosyl di-trans,octa-cis-undecaprenyl phosphate + lipid IVA = lipid IIA + di-trans,octa-cis-undecaprenyl phosphate.</text>
        <dbReference type="EC" id="2.4.2.43"/>
    </reaction>
</comment>
<keyword evidence="15 19" id="KW-0443">Lipid metabolism</keyword>
<keyword evidence="8" id="KW-0997">Cell inner membrane</keyword>
<dbReference type="GO" id="GO:0103015">
    <property type="term" value="F:4-amino-4-deoxy-L-arabinose transferase activity"/>
    <property type="evidence" value="ECO:0007669"/>
    <property type="project" value="UniProtKB-EC"/>
</dbReference>
<evidence type="ECO:0000256" key="4">
    <source>
        <dbReference type="ARBA" id="ARBA00012056"/>
    </source>
</evidence>
<evidence type="ECO:0000256" key="10">
    <source>
        <dbReference type="ARBA" id="ARBA00022676"/>
    </source>
</evidence>
<keyword evidence="14 19" id="KW-1133">Transmembrane helix</keyword>
<feature type="domain" description="ArnT-like N-terminal" evidence="20">
    <location>
        <begin position="9"/>
        <end position="237"/>
    </location>
</feature>
<dbReference type="InterPro" id="IPR003342">
    <property type="entry name" value="ArnT-like_N"/>
</dbReference>
<gene>
    <name evidence="19" type="primary">arnT</name>
    <name evidence="21" type="ORF">CVE23_22455</name>
</gene>
<evidence type="ECO:0000256" key="19">
    <source>
        <dbReference type="HAMAP-Rule" id="MF_01165"/>
    </source>
</evidence>
<evidence type="ECO:0000256" key="9">
    <source>
        <dbReference type="ARBA" id="ARBA00022556"/>
    </source>
</evidence>
<evidence type="ECO:0000256" key="2">
    <source>
        <dbReference type="ARBA" id="ARBA00005200"/>
    </source>
</evidence>
<feature type="transmembrane region" description="Helical" evidence="19">
    <location>
        <begin position="7"/>
        <end position="28"/>
    </location>
</feature>
<evidence type="ECO:0000256" key="15">
    <source>
        <dbReference type="ARBA" id="ARBA00023098"/>
    </source>
</evidence>
<dbReference type="InterPro" id="IPR022839">
    <property type="entry name" value="ArnT"/>
</dbReference>